<evidence type="ECO:0000313" key="1">
    <source>
        <dbReference type="EMBL" id="JAH64622.1"/>
    </source>
</evidence>
<organism evidence="1">
    <name type="scientific">Anguilla anguilla</name>
    <name type="common">European freshwater eel</name>
    <name type="synonym">Muraena anguilla</name>
    <dbReference type="NCBI Taxonomy" id="7936"/>
    <lineage>
        <taxon>Eukaryota</taxon>
        <taxon>Metazoa</taxon>
        <taxon>Chordata</taxon>
        <taxon>Craniata</taxon>
        <taxon>Vertebrata</taxon>
        <taxon>Euteleostomi</taxon>
        <taxon>Actinopterygii</taxon>
        <taxon>Neopterygii</taxon>
        <taxon>Teleostei</taxon>
        <taxon>Anguilliformes</taxon>
        <taxon>Anguillidae</taxon>
        <taxon>Anguilla</taxon>
    </lineage>
</organism>
<name>A0A0E9UFV2_ANGAN</name>
<reference evidence="1" key="2">
    <citation type="journal article" date="2015" name="Fish Shellfish Immunol.">
        <title>Early steps in the European eel (Anguilla anguilla)-Vibrio vulnificus interaction in the gills: Role of the RtxA13 toxin.</title>
        <authorList>
            <person name="Callol A."/>
            <person name="Pajuelo D."/>
            <person name="Ebbesson L."/>
            <person name="Teles M."/>
            <person name="MacKenzie S."/>
            <person name="Amaro C."/>
        </authorList>
    </citation>
    <scope>NUCLEOTIDE SEQUENCE</scope>
</reference>
<dbReference type="EMBL" id="GBXM01043955">
    <property type="protein sequence ID" value="JAH64622.1"/>
    <property type="molecule type" value="Transcribed_RNA"/>
</dbReference>
<dbReference type="AlphaFoldDB" id="A0A0E9UFV2"/>
<accession>A0A0E9UFV2</accession>
<proteinExistence type="predicted"/>
<dbReference type="EMBL" id="GBXM01050408">
    <property type="protein sequence ID" value="JAH58169.1"/>
    <property type="molecule type" value="Transcribed_RNA"/>
</dbReference>
<sequence>MWVHRINTLHCIQSSANYKPSTGTK</sequence>
<reference evidence="1" key="1">
    <citation type="submission" date="2014-11" db="EMBL/GenBank/DDBJ databases">
        <authorList>
            <person name="Amaro Gonzalez C."/>
        </authorList>
    </citation>
    <scope>NUCLEOTIDE SEQUENCE</scope>
</reference>
<protein>
    <submittedName>
        <fullName evidence="1">Uncharacterized protein</fullName>
    </submittedName>
</protein>